<comment type="subcellular location">
    <subcellularLocation>
        <location evidence="1">Cytoplasm</location>
        <location evidence="1">Cytoskeleton</location>
        <location evidence="1">Cilium axoneme</location>
    </subcellularLocation>
</comment>
<evidence type="ECO:0000259" key="6">
    <source>
        <dbReference type="Pfam" id="PF10629"/>
    </source>
</evidence>
<dbReference type="InterPro" id="IPR018902">
    <property type="entry name" value="CMI2A-C-like_dom"/>
</dbReference>
<sequence>MGDIETIATPHPHYIPGYTGYCPQYIYRVGDTYGKQTHKLLVDPCISHAERLILSNRNADDYHVQRPTLREIDLVRNHERDGDPIYKHPTIPGYEGFIPHLSDKVGYRYSIAAIDSIAEFEKHMQKMRCQARMLKHRSAVQDKAAYTRSLGERSLQTTDYKLPLSAVRPECQGIRIGDDLPIPMPPPMPYSKHTPPHFMQKSDPDKYVKLGYAGHVPHASSRIGMTHKPLTTDALCEFMDQYNRERAQEWSPIKEFNVGSTKAPRSVTEIYPKTSGLIPNYAGHVPGVIFRVGRTFGDNTVDAKRWLSKG</sequence>
<dbReference type="Pfam" id="PF10629">
    <property type="entry name" value="CMI2B-like"/>
    <property type="match status" value="2"/>
</dbReference>
<evidence type="ECO:0000256" key="4">
    <source>
        <dbReference type="ARBA" id="ARBA00023273"/>
    </source>
</evidence>
<keyword evidence="3" id="KW-0206">Cytoskeleton</keyword>
<keyword evidence="2" id="KW-0963">Cytoplasm</keyword>
<evidence type="ECO:0000256" key="2">
    <source>
        <dbReference type="ARBA" id="ARBA00022490"/>
    </source>
</evidence>
<feature type="domain" description="Ciliary microtubule inner protein 2A-C-like" evidence="6">
    <location>
        <begin position="277"/>
        <end position="300"/>
    </location>
</feature>
<keyword evidence="8" id="KW-1185">Reference proteome</keyword>
<dbReference type="GO" id="GO:0005930">
    <property type="term" value="C:axoneme"/>
    <property type="evidence" value="ECO:0007669"/>
    <property type="project" value="UniProtKB-SubCell"/>
</dbReference>
<dbReference type="EMBL" id="LR899009">
    <property type="protein sequence ID" value="CAD7076895.1"/>
    <property type="molecule type" value="Genomic_DNA"/>
</dbReference>
<feature type="domain" description="Ciliary microtubule inner protein 2A-C-like" evidence="6">
    <location>
        <begin position="11"/>
        <end position="43"/>
    </location>
</feature>
<dbReference type="GO" id="GO:0015630">
    <property type="term" value="C:microtubule cytoskeleton"/>
    <property type="evidence" value="ECO:0007669"/>
    <property type="project" value="UniProtKB-ARBA"/>
</dbReference>
<reference evidence="7 8" key="1">
    <citation type="submission" date="2020-11" db="EMBL/GenBank/DDBJ databases">
        <authorList>
            <person name="Wallbank WR R."/>
            <person name="Pardo Diaz C."/>
            <person name="Kozak K."/>
            <person name="Martin S."/>
            <person name="Jiggins C."/>
            <person name="Moest M."/>
            <person name="Warren A I."/>
            <person name="Generalovic N T."/>
            <person name="Byers J.R.P. K."/>
            <person name="Montejo-Kovacevich G."/>
            <person name="Yen C E."/>
        </authorList>
    </citation>
    <scope>NUCLEOTIDE SEQUENCE [LARGE SCALE GENOMIC DNA]</scope>
</reference>
<comment type="similarity">
    <text evidence="5">Belongs to the CIMIP2 family.</text>
</comment>
<dbReference type="PANTHER" id="PTHR22146:SF8">
    <property type="entry name" value="PROTEIN FAM166B"/>
    <property type="match status" value="1"/>
</dbReference>
<name>A0A7R8UA10_HERIL</name>
<evidence type="ECO:0000256" key="3">
    <source>
        <dbReference type="ARBA" id="ARBA00023212"/>
    </source>
</evidence>
<dbReference type="OrthoDB" id="2019884at2759"/>
<gene>
    <name evidence="7" type="ORF">HERILL_LOCUS283</name>
</gene>
<dbReference type="PANTHER" id="PTHR22146">
    <property type="entry name" value="CAT EYE SYNDROME CRITICAL REGION PROTEIN 6"/>
    <property type="match status" value="1"/>
</dbReference>
<evidence type="ECO:0000313" key="7">
    <source>
        <dbReference type="EMBL" id="CAD7076895.1"/>
    </source>
</evidence>
<accession>A0A7R8UA10</accession>
<dbReference type="InParanoid" id="A0A7R8UA10"/>
<proteinExistence type="inferred from homology"/>
<protein>
    <recommendedName>
        <fullName evidence="6">Ciliary microtubule inner protein 2A-C-like domain-containing protein</fullName>
    </recommendedName>
</protein>
<dbReference type="Proteomes" id="UP000594454">
    <property type="component" value="Chromosome 1"/>
</dbReference>
<evidence type="ECO:0000313" key="8">
    <source>
        <dbReference type="Proteomes" id="UP000594454"/>
    </source>
</evidence>
<dbReference type="OMA" id="CCGQDLT"/>
<dbReference type="AlphaFoldDB" id="A0A7R8UA10"/>
<evidence type="ECO:0000256" key="1">
    <source>
        <dbReference type="ARBA" id="ARBA00004430"/>
    </source>
</evidence>
<evidence type="ECO:0000256" key="5">
    <source>
        <dbReference type="ARBA" id="ARBA00035661"/>
    </source>
</evidence>
<organism evidence="7 8">
    <name type="scientific">Hermetia illucens</name>
    <name type="common">Black soldier fly</name>
    <dbReference type="NCBI Taxonomy" id="343691"/>
    <lineage>
        <taxon>Eukaryota</taxon>
        <taxon>Metazoa</taxon>
        <taxon>Ecdysozoa</taxon>
        <taxon>Arthropoda</taxon>
        <taxon>Hexapoda</taxon>
        <taxon>Insecta</taxon>
        <taxon>Pterygota</taxon>
        <taxon>Neoptera</taxon>
        <taxon>Endopterygota</taxon>
        <taxon>Diptera</taxon>
        <taxon>Brachycera</taxon>
        <taxon>Stratiomyomorpha</taxon>
        <taxon>Stratiomyidae</taxon>
        <taxon>Hermetiinae</taxon>
        <taxon>Hermetia</taxon>
    </lineage>
</organism>
<keyword evidence="4" id="KW-0966">Cell projection</keyword>